<name>A0AAE1BFT8_9GAST</name>
<gene>
    <name evidence="2" type="ORF">RRG08_047615</name>
</gene>
<keyword evidence="1" id="KW-0812">Transmembrane</keyword>
<accession>A0AAE1BFT8</accession>
<evidence type="ECO:0000313" key="2">
    <source>
        <dbReference type="EMBL" id="KAK3804147.1"/>
    </source>
</evidence>
<keyword evidence="1" id="KW-0472">Membrane</keyword>
<reference evidence="2" key="1">
    <citation type="journal article" date="2023" name="G3 (Bethesda)">
        <title>A reference genome for the long-term kleptoplast-retaining sea slug Elysia crispata morphotype clarki.</title>
        <authorList>
            <person name="Eastman K.E."/>
            <person name="Pendleton A.L."/>
            <person name="Shaikh M.A."/>
            <person name="Suttiyut T."/>
            <person name="Ogas R."/>
            <person name="Tomko P."/>
            <person name="Gavelis G."/>
            <person name="Widhalm J.R."/>
            <person name="Wisecaver J.H."/>
        </authorList>
    </citation>
    <scope>NUCLEOTIDE SEQUENCE</scope>
    <source>
        <strain evidence="2">ECLA1</strain>
    </source>
</reference>
<sequence length="82" mass="8981">MKWFCGVKSTSAEGHGAAALSSPGLSLDILFCVLGVPLFRRKRQLEGIRRGQQESLGVCAPFVAVRILRGIFLLLLRSWTGH</sequence>
<organism evidence="2 3">
    <name type="scientific">Elysia crispata</name>
    <name type="common">lettuce slug</name>
    <dbReference type="NCBI Taxonomy" id="231223"/>
    <lineage>
        <taxon>Eukaryota</taxon>
        <taxon>Metazoa</taxon>
        <taxon>Spiralia</taxon>
        <taxon>Lophotrochozoa</taxon>
        <taxon>Mollusca</taxon>
        <taxon>Gastropoda</taxon>
        <taxon>Heterobranchia</taxon>
        <taxon>Euthyneura</taxon>
        <taxon>Panpulmonata</taxon>
        <taxon>Sacoglossa</taxon>
        <taxon>Placobranchoidea</taxon>
        <taxon>Plakobranchidae</taxon>
        <taxon>Elysia</taxon>
    </lineage>
</organism>
<keyword evidence="1" id="KW-1133">Transmembrane helix</keyword>
<evidence type="ECO:0000313" key="3">
    <source>
        <dbReference type="Proteomes" id="UP001283361"/>
    </source>
</evidence>
<evidence type="ECO:0000256" key="1">
    <source>
        <dbReference type="SAM" id="Phobius"/>
    </source>
</evidence>
<keyword evidence="3" id="KW-1185">Reference proteome</keyword>
<dbReference type="Proteomes" id="UP001283361">
    <property type="component" value="Unassembled WGS sequence"/>
</dbReference>
<proteinExistence type="predicted"/>
<comment type="caution">
    <text evidence="2">The sequence shown here is derived from an EMBL/GenBank/DDBJ whole genome shotgun (WGS) entry which is preliminary data.</text>
</comment>
<feature type="transmembrane region" description="Helical" evidence="1">
    <location>
        <begin position="59"/>
        <end position="79"/>
    </location>
</feature>
<dbReference type="AlphaFoldDB" id="A0AAE1BFT8"/>
<dbReference type="EMBL" id="JAWDGP010000039">
    <property type="protein sequence ID" value="KAK3804147.1"/>
    <property type="molecule type" value="Genomic_DNA"/>
</dbReference>
<feature type="transmembrane region" description="Helical" evidence="1">
    <location>
        <begin position="20"/>
        <end position="39"/>
    </location>
</feature>
<protein>
    <submittedName>
        <fullName evidence="2">Uncharacterized protein</fullName>
    </submittedName>
</protein>